<dbReference type="GO" id="GO:0004553">
    <property type="term" value="F:hydrolase activity, hydrolyzing O-glycosyl compounds"/>
    <property type="evidence" value="ECO:0007669"/>
    <property type="project" value="InterPro"/>
</dbReference>
<name>A0A5K7XE02_9BACT</name>
<dbReference type="Proteomes" id="UP000326837">
    <property type="component" value="Chromosome"/>
</dbReference>
<dbReference type="InterPro" id="IPR018247">
    <property type="entry name" value="EF_Hand_1_Ca_BS"/>
</dbReference>
<evidence type="ECO:0000256" key="1">
    <source>
        <dbReference type="SAM" id="SignalP"/>
    </source>
</evidence>
<dbReference type="SUPFAM" id="SSF63446">
    <property type="entry name" value="Type I dockerin domain"/>
    <property type="match status" value="1"/>
</dbReference>
<dbReference type="Gene3D" id="1.50.10.140">
    <property type="match status" value="1"/>
</dbReference>
<keyword evidence="3" id="KW-1185">Reference proteome</keyword>
<sequence length="720" mass="76552">MRPLLLFAFGVMAAAPHFLAAPRAAAGDLAVTTLFDGERTGQLGASQFLNNWGGPFSAGNISGVTRETGVVHSGAASIRANLGTIASGGFGFFQTFASQTAGQSLRQTRDLTRYDGFETYVRNDTGAPLNLKYEIKDYRDNGAHQAYYNFSVPAGPGWTKLSAPLDMNSAGWNVTGTPDLSRTYVTSFVVTPQSGSVSGSIYLDDFKLREKGPAIDLQTAPIASIAERLAERQFSGLWTARNRATGLIYNTSNDANVAAMNTTGGVLWMLPSAVRRGWVSQADADAFATQVAASLNTNLNLTTNVPTRFINPASAGLPGGANEESSIDASFIALALHRYKSQPTTPAPLAAVINSVENRFKLDAFAAPNGFRLAYLPASGFTAGTYDGYTNEGKTISLAAEVSDAHHVPLESRWNADTHRSRVFLVNADDAHLTHSQSQFRAPFEQALLNLFVDTSDRGVDNYPNRSLATNPWQNFVRYERETAAKLAQLGRTELFQPDAGDGGTGGYQQYSLYNNFGQSDLFMPWSVCFALLAGAPGAEEALRTLLDDGNLHGPLGIADSARWATGASGPTNVPASQDNWNVVLSTMALLEYLEGEQSASRDFANLPGVRSALDEVFVDGDLNGNGVVDAADLSIWKNGFGDAAGATPANGDTDGDGDVDGADFLRWQRGSGSGAASETSSQTVPEPSAGIILASLVGWAAKFWPRQHLVVSGIHSENP</sequence>
<organism evidence="2 3">
    <name type="scientific">Lacipirellula parvula</name>
    <dbReference type="NCBI Taxonomy" id="2650471"/>
    <lineage>
        <taxon>Bacteria</taxon>
        <taxon>Pseudomonadati</taxon>
        <taxon>Planctomycetota</taxon>
        <taxon>Planctomycetia</taxon>
        <taxon>Pirellulales</taxon>
        <taxon>Lacipirellulaceae</taxon>
        <taxon>Lacipirellula</taxon>
    </lineage>
</organism>
<dbReference type="Gene3D" id="2.60.120.430">
    <property type="entry name" value="Galactose-binding lectin"/>
    <property type="match status" value="1"/>
</dbReference>
<dbReference type="InterPro" id="IPR036439">
    <property type="entry name" value="Dockerin_dom_sf"/>
</dbReference>
<evidence type="ECO:0000313" key="2">
    <source>
        <dbReference type="EMBL" id="BBO34625.1"/>
    </source>
</evidence>
<feature type="chain" id="PRO_5025019041" evidence="1">
    <location>
        <begin position="21"/>
        <end position="720"/>
    </location>
</feature>
<keyword evidence="1" id="KW-0732">Signal</keyword>
<dbReference type="Pfam" id="PF00404">
    <property type="entry name" value="Dockerin_1"/>
    <property type="match status" value="1"/>
</dbReference>
<dbReference type="RefSeq" id="WP_152100162.1">
    <property type="nucleotide sequence ID" value="NZ_AP021861.1"/>
</dbReference>
<proteinExistence type="predicted"/>
<dbReference type="EMBL" id="AP021861">
    <property type="protein sequence ID" value="BBO34625.1"/>
    <property type="molecule type" value="Genomic_DNA"/>
</dbReference>
<dbReference type="PROSITE" id="PS00018">
    <property type="entry name" value="EF_HAND_1"/>
    <property type="match status" value="2"/>
</dbReference>
<gene>
    <name evidence="2" type="ORF">PLANPX_4237</name>
</gene>
<feature type="signal peptide" evidence="1">
    <location>
        <begin position="1"/>
        <end position="20"/>
    </location>
</feature>
<dbReference type="KEGG" id="lpav:PLANPX_4237"/>
<accession>A0A5K7XE02</accession>
<reference evidence="3" key="1">
    <citation type="submission" date="2019-10" db="EMBL/GenBank/DDBJ databases">
        <title>Lacipirellula parvula gen. nov., sp. nov., representing a lineage of planctomycetes widespread in freshwater anoxic habitats, and description of the family Lacipirellulaceae.</title>
        <authorList>
            <person name="Dedysh S.N."/>
            <person name="Kulichevskaya I.S."/>
            <person name="Beletsky A.V."/>
            <person name="Rakitin A.L."/>
            <person name="Mardanov A.V."/>
            <person name="Ivanova A.A."/>
            <person name="Saltykova V.X."/>
            <person name="Rijpstra W.I.C."/>
            <person name="Sinninghe Damste J.S."/>
            <person name="Ravin N.V."/>
        </authorList>
    </citation>
    <scope>NUCLEOTIDE SEQUENCE [LARGE SCALE GENOMIC DNA]</scope>
    <source>
        <strain evidence="3">PX69</strain>
    </source>
</reference>
<dbReference type="Gene3D" id="1.10.1330.10">
    <property type="entry name" value="Dockerin domain"/>
    <property type="match status" value="1"/>
</dbReference>
<dbReference type="InterPro" id="IPR002105">
    <property type="entry name" value="Dockerin_1_rpt"/>
</dbReference>
<dbReference type="GO" id="GO:0000272">
    <property type="term" value="P:polysaccharide catabolic process"/>
    <property type="evidence" value="ECO:0007669"/>
    <property type="project" value="InterPro"/>
</dbReference>
<protein>
    <submittedName>
        <fullName evidence="2">Uncharacterized protein</fullName>
    </submittedName>
</protein>
<evidence type="ECO:0000313" key="3">
    <source>
        <dbReference type="Proteomes" id="UP000326837"/>
    </source>
</evidence>
<dbReference type="AlphaFoldDB" id="A0A5K7XE02"/>